<sequence>MLVELTLFEETNEMNKMDIALEDDITMSDYLPQLLLILEIESQIANEDVYYEIQVAGPELNWQVIPMDQCLKDLAVIGGGYLRISTQIKQQPEVEAELSEEEKKAKDKKLRKAKANESFGNAIKDLLLRSKNKNKEASQSDEELNNNPVEEQATDPILTKARRAANNPIEINVNSSNVLHGPLLIGLCGADTEVDVSNCVFTLASSLVKLGYRPLVCAESSQEIESIERMIFEGEKEDTSSELFDFEGVDYMRPHAEWNFHDLMESDYTHVIFWYQAFTVVPEKEREVDWTRTHMPLLVANGARWKIDRLHTLLQELGSQERKRTRLILLQSKDDVAKELQKEFTDSTITILPNCADPIYPDAQTVKWVSHFFSIKKRFHVRRSGFVIFALIAAVITILAISIGLLIRVPG</sequence>
<organism evidence="3 4">
    <name type="scientific">Paenibacillus marchantiophytorum</name>
    <dbReference type="NCBI Taxonomy" id="1619310"/>
    <lineage>
        <taxon>Bacteria</taxon>
        <taxon>Bacillati</taxon>
        <taxon>Bacillota</taxon>
        <taxon>Bacilli</taxon>
        <taxon>Bacillales</taxon>
        <taxon>Paenibacillaceae</taxon>
        <taxon>Paenibacillus</taxon>
    </lineage>
</organism>
<keyword evidence="2" id="KW-1133">Transmembrane helix</keyword>
<evidence type="ECO:0000313" key="4">
    <source>
        <dbReference type="Proteomes" id="UP000615455"/>
    </source>
</evidence>
<gene>
    <name evidence="3" type="ORF">GCM10008018_58590</name>
</gene>
<evidence type="ECO:0000256" key="1">
    <source>
        <dbReference type="SAM" id="MobiDB-lite"/>
    </source>
</evidence>
<evidence type="ECO:0000313" key="3">
    <source>
        <dbReference type="EMBL" id="GGA04962.1"/>
    </source>
</evidence>
<keyword evidence="2" id="KW-0472">Membrane</keyword>
<feature type="region of interest" description="Disordered" evidence="1">
    <location>
        <begin position="134"/>
        <end position="153"/>
    </location>
</feature>
<reference evidence="4" key="1">
    <citation type="journal article" date="2019" name="Int. J. Syst. Evol. Microbiol.">
        <title>The Global Catalogue of Microorganisms (GCM) 10K type strain sequencing project: providing services to taxonomists for standard genome sequencing and annotation.</title>
        <authorList>
            <consortium name="The Broad Institute Genomics Platform"/>
            <consortium name="The Broad Institute Genome Sequencing Center for Infectious Disease"/>
            <person name="Wu L."/>
            <person name="Ma J."/>
        </authorList>
    </citation>
    <scope>NUCLEOTIDE SEQUENCE [LARGE SCALE GENOMIC DNA]</scope>
    <source>
        <strain evidence="4">CGMCC 1.15043</strain>
    </source>
</reference>
<name>A0ABQ1FBI4_9BACL</name>
<accession>A0ABQ1FBI4</accession>
<protein>
    <submittedName>
        <fullName evidence="3">Uncharacterized protein</fullName>
    </submittedName>
</protein>
<keyword evidence="2" id="KW-0812">Transmembrane</keyword>
<feature type="transmembrane region" description="Helical" evidence="2">
    <location>
        <begin position="386"/>
        <end position="407"/>
    </location>
</feature>
<dbReference type="EMBL" id="BMHE01000047">
    <property type="protein sequence ID" value="GGA04962.1"/>
    <property type="molecule type" value="Genomic_DNA"/>
</dbReference>
<comment type="caution">
    <text evidence="3">The sequence shown here is derived from an EMBL/GenBank/DDBJ whole genome shotgun (WGS) entry which is preliminary data.</text>
</comment>
<dbReference type="Proteomes" id="UP000615455">
    <property type="component" value="Unassembled WGS sequence"/>
</dbReference>
<keyword evidence="4" id="KW-1185">Reference proteome</keyword>
<proteinExistence type="predicted"/>
<evidence type="ECO:0000256" key="2">
    <source>
        <dbReference type="SAM" id="Phobius"/>
    </source>
</evidence>
<dbReference type="RefSeq" id="WP_189018610.1">
    <property type="nucleotide sequence ID" value="NZ_BMHE01000047.1"/>
</dbReference>